<dbReference type="Pfam" id="PF00534">
    <property type="entry name" value="Glycos_transf_1"/>
    <property type="match status" value="1"/>
</dbReference>
<dbReference type="Proteomes" id="UP000295525">
    <property type="component" value="Unassembled WGS sequence"/>
</dbReference>
<dbReference type="AlphaFoldDB" id="A0A4R3M6P7"/>
<accession>A0A4R3M6P7</accession>
<dbReference type="InterPro" id="IPR001296">
    <property type="entry name" value="Glyco_trans_1"/>
</dbReference>
<keyword evidence="4" id="KW-1185">Reference proteome</keyword>
<protein>
    <submittedName>
        <fullName evidence="3">Glycosyltransferase involved in cell wall biosynthesis</fullName>
    </submittedName>
</protein>
<dbReference type="PANTHER" id="PTHR45947">
    <property type="entry name" value="SULFOQUINOVOSYL TRANSFERASE SQD2"/>
    <property type="match status" value="1"/>
</dbReference>
<dbReference type="PANTHER" id="PTHR45947:SF3">
    <property type="entry name" value="SULFOQUINOVOSYL TRANSFERASE SQD2"/>
    <property type="match status" value="1"/>
</dbReference>
<feature type="domain" description="Glycosyl transferase family 1" evidence="1">
    <location>
        <begin position="188"/>
        <end position="341"/>
    </location>
</feature>
<dbReference type="RefSeq" id="WP_279432680.1">
    <property type="nucleotide sequence ID" value="NZ_SMAJ01000004.1"/>
</dbReference>
<comment type="caution">
    <text evidence="3">The sequence shown here is derived from an EMBL/GenBank/DDBJ whole genome shotgun (WGS) entry which is preliminary data.</text>
</comment>
<dbReference type="InterPro" id="IPR028098">
    <property type="entry name" value="Glyco_trans_4-like_N"/>
</dbReference>
<dbReference type="EMBL" id="SMAJ01000004">
    <property type="protein sequence ID" value="TCT09091.1"/>
    <property type="molecule type" value="Genomic_DNA"/>
</dbReference>
<sequence>MHILHITEALGGGVLNVVQQVATRQTEAGLSVTVAHSVRFDTPDELVLSEMFPSPIRRVIVPMATNVAPYQDMKAVWRLVRVIRKLNPDVIHLHSSKAGVLGRIACRLAGKRERCFYSPHGFSFLRKDVSGFKRALFVFFERVAGRFGGTTIACSPSELQLALNTARHRGAVLVENSMPAGFSGEATGSAGTDFVVSTSGRICFPKNPSAFCDLALAFRNDSVSFLWIGDGELRAQLSSGGSLPDNLKITGWVSRGEAIDYLRGSDLFVMTSLWEGMPLALIEAQALGLAAVVPDVEGCKDVVIDGVTGFVCADVADMKRKISLLKSDAELRKRMGKEAREQAFKRFSPERMHQELMAVYGLPCGDR</sequence>
<reference evidence="3 4" key="1">
    <citation type="submission" date="2019-03" db="EMBL/GenBank/DDBJ databases">
        <title>Genomic Encyclopedia of Type Strains, Phase IV (KMG-IV): sequencing the most valuable type-strain genomes for metagenomic binning, comparative biology and taxonomic classification.</title>
        <authorList>
            <person name="Goeker M."/>
        </authorList>
    </citation>
    <scope>NUCLEOTIDE SEQUENCE [LARGE SCALE GENOMIC DNA]</scope>
    <source>
        <strain evidence="3 4">DSM 24591</strain>
    </source>
</reference>
<feature type="domain" description="Glycosyltransferase subfamily 4-like N-terminal" evidence="2">
    <location>
        <begin position="12"/>
        <end position="161"/>
    </location>
</feature>
<dbReference type="Pfam" id="PF13439">
    <property type="entry name" value="Glyco_transf_4"/>
    <property type="match status" value="1"/>
</dbReference>
<dbReference type="SUPFAM" id="SSF53756">
    <property type="entry name" value="UDP-Glycosyltransferase/glycogen phosphorylase"/>
    <property type="match status" value="1"/>
</dbReference>
<dbReference type="GO" id="GO:0016758">
    <property type="term" value="F:hexosyltransferase activity"/>
    <property type="evidence" value="ECO:0007669"/>
    <property type="project" value="TreeGrafter"/>
</dbReference>
<evidence type="ECO:0000313" key="3">
    <source>
        <dbReference type="EMBL" id="TCT09091.1"/>
    </source>
</evidence>
<proteinExistence type="predicted"/>
<evidence type="ECO:0000259" key="2">
    <source>
        <dbReference type="Pfam" id="PF13439"/>
    </source>
</evidence>
<evidence type="ECO:0000313" key="4">
    <source>
        <dbReference type="Proteomes" id="UP000295525"/>
    </source>
</evidence>
<gene>
    <name evidence="3" type="ORF">EDC26_104251</name>
</gene>
<evidence type="ECO:0000259" key="1">
    <source>
        <dbReference type="Pfam" id="PF00534"/>
    </source>
</evidence>
<dbReference type="Gene3D" id="3.40.50.2000">
    <property type="entry name" value="Glycogen Phosphorylase B"/>
    <property type="match status" value="2"/>
</dbReference>
<name>A0A4R3M6P7_9BURK</name>
<dbReference type="InterPro" id="IPR050194">
    <property type="entry name" value="Glycosyltransferase_grp1"/>
</dbReference>
<organism evidence="3 4">
    <name type="scientific">Paralcaligenes ureilyticus</name>
    <dbReference type="NCBI Taxonomy" id="627131"/>
    <lineage>
        <taxon>Bacteria</taxon>
        <taxon>Pseudomonadati</taxon>
        <taxon>Pseudomonadota</taxon>
        <taxon>Betaproteobacteria</taxon>
        <taxon>Burkholderiales</taxon>
        <taxon>Alcaligenaceae</taxon>
        <taxon>Paralcaligenes</taxon>
    </lineage>
</organism>
<keyword evidence="3" id="KW-0808">Transferase</keyword>